<dbReference type="Gene3D" id="1.20.120.1810">
    <property type="match status" value="1"/>
</dbReference>
<dbReference type="KEGG" id="snay:FZC37_00450"/>
<keyword evidence="2" id="KW-0805">Transcription regulation</keyword>
<dbReference type="OrthoDB" id="9809557at2"/>
<dbReference type="InterPro" id="IPR000943">
    <property type="entry name" value="RNA_pol_sigma70"/>
</dbReference>
<evidence type="ECO:0000259" key="6">
    <source>
        <dbReference type="PROSITE" id="PS00716"/>
    </source>
</evidence>
<dbReference type="RefSeq" id="WP_148952236.1">
    <property type="nucleotide sequence ID" value="NZ_CP043312.1"/>
</dbReference>
<dbReference type="CDD" id="cd06171">
    <property type="entry name" value="Sigma70_r4"/>
    <property type="match status" value="1"/>
</dbReference>
<protein>
    <submittedName>
        <fullName evidence="7">Sigma-70 family RNA polymerase sigma factor</fullName>
    </submittedName>
</protein>
<dbReference type="SUPFAM" id="SSF88659">
    <property type="entry name" value="Sigma3 and sigma4 domains of RNA polymerase sigma factors"/>
    <property type="match status" value="1"/>
</dbReference>
<dbReference type="InterPro" id="IPR007627">
    <property type="entry name" value="RNA_pol_sigma70_r2"/>
</dbReference>
<dbReference type="Gene3D" id="1.20.140.160">
    <property type="match status" value="1"/>
</dbReference>
<reference evidence="7 8" key="1">
    <citation type="submission" date="2019-08" db="EMBL/GenBank/DDBJ databases">
        <title>Highly reduced genomes of protist endosymbionts show evolutionary convergence.</title>
        <authorList>
            <person name="George E."/>
            <person name="Husnik F."/>
            <person name="Tashyreva D."/>
            <person name="Prokopchuk G."/>
            <person name="Horak A."/>
            <person name="Kwong W.K."/>
            <person name="Lukes J."/>
            <person name="Keeling P.J."/>
        </authorList>
    </citation>
    <scope>NUCLEOTIDE SEQUENCE [LARGE SCALE GENOMIC DNA]</scope>
    <source>
        <strain evidence="7">1621</strain>
    </source>
</reference>
<gene>
    <name evidence="7" type="ORF">FZC37_00450</name>
</gene>
<dbReference type="GO" id="GO:0006352">
    <property type="term" value="P:DNA-templated transcription initiation"/>
    <property type="evidence" value="ECO:0007669"/>
    <property type="project" value="InterPro"/>
</dbReference>
<evidence type="ECO:0000256" key="4">
    <source>
        <dbReference type="ARBA" id="ARBA00023125"/>
    </source>
</evidence>
<feature type="domain" description="RNA polymerase sigma-70" evidence="6">
    <location>
        <begin position="249"/>
        <end position="275"/>
    </location>
</feature>
<dbReference type="InterPro" id="IPR013324">
    <property type="entry name" value="RNA_pol_sigma_r3/r4-like"/>
</dbReference>
<dbReference type="Pfam" id="PF04545">
    <property type="entry name" value="Sigma70_r4"/>
    <property type="match status" value="1"/>
</dbReference>
<comment type="similarity">
    <text evidence="1">Belongs to the sigma-70 factor family.</text>
</comment>
<organism evidence="7 8">
    <name type="scientific">Candidatus Sneabacter namystus</name>
    <dbReference type="NCBI Taxonomy" id="2601646"/>
    <lineage>
        <taxon>Bacteria</taxon>
        <taxon>Pseudomonadati</taxon>
        <taxon>Pseudomonadota</taxon>
        <taxon>Alphaproteobacteria</taxon>
        <taxon>Rickettsiales</taxon>
        <taxon>Rickettsiaceae</taxon>
        <taxon>Rickettsieae</taxon>
        <taxon>Candidatus Sneabacter</taxon>
    </lineage>
</organism>
<dbReference type="Proteomes" id="UP000323844">
    <property type="component" value="Chromosome"/>
</dbReference>
<dbReference type="GO" id="GO:0003677">
    <property type="term" value="F:DNA binding"/>
    <property type="evidence" value="ECO:0007669"/>
    <property type="project" value="UniProtKB-KW"/>
</dbReference>
<dbReference type="InterPro" id="IPR014284">
    <property type="entry name" value="RNA_pol_sigma-70_dom"/>
</dbReference>
<dbReference type="SUPFAM" id="SSF88946">
    <property type="entry name" value="Sigma2 domain of RNA polymerase sigma factors"/>
    <property type="match status" value="1"/>
</dbReference>
<dbReference type="NCBIfam" id="NF005143">
    <property type="entry name" value="PRK06596.1"/>
    <property type="match status" value="1"/>
</dbReference>
<evidence type="ECO:0000256" key="5">
    <source>
        <dbReference type="ARBA" id="ARBA00023163"/>
    </source>
</evidence>
<dbReference type="Pfam" id="PF04542">
    <property type="entry name" value="Sigma70_r2"/>
    <property type="match status" value="1"/>
</dbReference>
<dbReference type="NCBIfam" id="TIGR02937">
    <property type="entry name" value="sigma70-ECF"/>
    <property type="match status" value="1"/>
</dbReference>
<dbReference type="PANTHER" id="PTHR30376:SF3">
    <property type="entry name" value="RNA POLYMERASE SIGMA FACTOR RPOH"/>
    <property type="match status" value="1"/>
</dbReference>
<dbReference type="PRINTS" id="PR00046">
    <property type="entry name" value="SIGMA70FCT"/>
</dbReference>
<accession>A0A5C0UI48</accession>
<dbReference type="InterPro" id="IPR013325">
    <property type="entry name" value="RNA_pol_sigma_r2"/>
</dbReference>
<sequence>MQAFYPISQNALTVYLGKVNSIPSLSEEEELRLATAYVKDKDSKAAHTLILSHLKLVAKVALSYRNYNIPVVDLIAEGNMGLLRAVQKFNPDLSYRLSTYALWWIKSMIQDYILKSWSLVKIVTTAEQKKLFFALRKLKRKIADSHSVISHEEYKKIAEELKIDLSQVYLMENRISSTDTSINQPSVNSTSGKELSELLPEKKPNQEIILVEKQETEMKKKLLAEAMLTLNDREKFVLQARKIKEKVHTLEEISNKLKISKERVRQIEKAALTKMKKYISARWSPDNS</sequence>
<evidence type="ECO:0000313" key="7">
    <source>
        <dbReference type="EMBL" id="QEK39875.1"/>
    </source>
</evidence>
<dbReference type="AlphaFoldDB" id="A0A5C0UI48"/>
<keyword evidence="4" id="KW-0238">DNA-binding</keyword>
<evidence type="ECO:0000256" key="3">
    <source>
        <dbReference type="ARBA" id="ARBA00023082"/>
    </source>
</evidence>
<dbReference type="InterPro" id="IPR007630">
    <property type="entry name" value="RNA_pol_sigma70_r4"/>
</dbReference>
<evidence type="ECO:0000256" key="2">
    <source>
        <dbReference type="ARBA" id="ARBA00023015"/>
    </source>
</evidence>
<proteinExistence type="inferred from homology"/>
<dbReference type="PROSITE" id="PS00716">
    <property type="entry name" value="SIGMA70_2"/>
    <property type="match status" value="1"/>
</dbReference>
<keyword evidence="8" id="KW-1185">Reference proteome</keyword>
<evidence type="ECO:0000256" key="1">
    <source>
        <dbReference type="ARBA" id="ARBA00007788"/>
    </source>
</evidence>
<evidence type="ECO:0000313" key="8">
    <source>
        <dbReference type="Proteomes" id="UP000323844"/>
    </source>
</evidence>
<dbReference type="InterPro" id="IPR050813">
    <property type="entry name" value="Sigma-70_Factor"/>
</dbReference>
<keyword evidence="3" id="KW-0731">Sigma factor</keyword>
<keyword evidence="5" id="KW-0804">Transcription</keyword>
<dbReference type="PANTHER" id="PTHR30376">
    <property type="entry name" value="SIGMA FACTOR RPOH HEAT SHOCK RELATED"/>
    <property type="match status" value="1"/>
</dbReference>
<name>A0A5C0UI48_9RICK</name>
<dbReference type="GO" id="GO:0016987">
    <property type="term" value="F:sigma factor activity"/>
    <property type="evidence" value="ECO:0007669"/>
    <property type="project" value="UniProtKB-KW"/>
</dbReference>
<dbReference type="EMBL" id="CP043312">
    <property type="protein sequence ID" value="QEK39875.1"/>
    <property type="molecule type" value="Genomic_DNA"/>
</dbReference>